<organism evidence="1 2">
    <name type="scientific">Spiromyces aspiralis</name>
    <dbReference type="NCBI Taxonomy" id="68401"/>
    <lineage>
        <taxon>Eukaryota</taxon>
        <taxon>Fungi</taxon>
        <taxon>Fungi incertae sedis</taxon>
        <taxon>Zoopagomycota</taxon>
        <taxon>Kickxellomycotina</taxon>
        <taxon>Kickxellomycetes</taxon>
        <taxon>Kickxellales</taxon>
        <taxon>Kickxellaceae</taxon>
        <taxon>Spiromyces</taxon>
    </lineage>
</organism>
<evidence type="ECO:0000313" key="1">
    <source>
        <dbReference type="EMBL" id="KAJ1677850.1"/>
    </source>
</evidence>
<sequence length="178" mass="19763">MAPPARGHSKSLSRTSDEPASNADTFAVTTYPYDSFFSSPFDPLFDLIPSHLGRASTLGPRHRDNNNISASFWSPKLDISESDNAYHFCADLPGVNRDDVKLDINQGKLRIQGNRRHEAEREESGWHVRECSNGRFMRTVPLPDNVDTNNITAKSENGVLNITIPKANAQQARSIPIS</sequence>
<reference evidence="1" key="1">
    <citation type="submission" date="2022-06" db="EMBL/GenBank/DDBJ databases">
        <title>Phylogenomic reconstructions and comparative analyses of Kickxellomycotina fungi.</title>
        <authorList>
            <person name="Reynolds N.K."/>
            <person name="Stajich J.E."/>
            <person name="Barry K."/>
            <person name="Grigoriev I.V."/>
            <person name="Crous P."/>
            <person name="Smith M.E."/>
        </authorList>
    </citation>
    <scope>NUCLEOTIDE SEQUENCE</scope>
    <source>
        <strain evidence="1">RSA 2271</strain>
    </source>
</reference>
<gene>
    <name evidence="1" type="ORF">EV182_005312</name>
</gene>
<name>A0ACC1HP87_9FUNG</name>
<comment type="caution">
    <text evidence="1">The sequence shown here is derived from an EMBL/GenBank/DDBJ whole genome shotgun (WGS) entry which is preliminary data.</text>
</comment>
<proteinExistence type="predicted"/>
<dbReference type="EMBL" id="JAMZIH010001853">
    <property type="protein sequence ID" value="KAJ1677850.1"/>
    <property type="molecule type" value="Genomic_DNA"/>
</dbReference>
<protein>
    <submittedName>
        <fullName evidence="1">Uncharacterized protein</fullName>
    </submittedName>
</protein>
<evidence type="ECO:0000313" key="2">
    <source>
        <dbReference type="Proteomes" id="UP001145114"/>
    </source>
</evidence>
<dbReference type="Proteomes" id="UP001145114">
    <property type="component" value="Unassembled WGS sequence"/>
</dbReference>
<keyword evidence="2" id="KW-1185">Reference proteome</keyword>
<accession>A0ACC1HP87</accession>